<proteinExistence type="predicted"/>
<protein>
    <submittedName>
        <fullName evidence="1">Uncharacterized protein</fullName>
    </submittedName>
</protein>
<reference evidence="1" key="2">
    <citation type="submission" date="2015-06" db="UniProtKB">
        <authorList>
            <consortium name="EnsemblPlants"/>
        </authorList>
    </citation>
    <scope>IDENTIFICATION</scope>
</reference>
<dbReference type="GeneID" id="106320879"/>
<dbReference type="AlphaFoldDB" id="A0A0D2ZTM5"/>
<dbReference type="KEGG" id="boe:106320879"/>
<evidence type="ECO:0000313" key="1">
    <source>
        <dbReference type="EnsemblPlants" id="Bo01102s040.1"/>
    </source>
</evidence>
<dbReference type="HOGENOM" id="CLU_1646088_0_0_1"/>
<accession>A0A0D2ZTM5</accession>
<keyword evidence="2" id="KW-1185">Reference proteome</keyword>
<organism evidence="1 2">
    <name type="scientific">Brassica oleracea var. oleracea</name>
    <dbReference type="NCBI Taxonomy" id="109376"/>
    <lineage>
        <taxon>Eukaryota</taxon>
        <taxon>Viridiplantae</taxon>
        <taxon>Streptophyta</taxon>
        <taxon>Embryophyta</taxon>
        <taxon>Tracheophyta</taxon>
        <taxon>Spermatophyta</taxon>
        <taxon>Magnoliopsida</taxon>
        <taxon>eudicotyledons</taxon>
        <taxon>Gunneridae</taxon>
        <taxon>Pentapetalae</taxon>
        <taxon>rosids</taxon>
        <taxon>malvids</taxon>
        <taxon>Brassicales</taxon>
        <taxon>Brassicaceae</taxon>
        <taxon>Brassiceae</taxon>
        <taxon>Brassica</taxon>
    </lineage>
</organism>
<dbReference type="Gramene" id="Bo01102s040.1">
    <property type="protein sequence ID" value="Bo01102s040.1"/>
    <property type="gene ID" value="Bo01102s040"/>
</dbReference>
<sequence length="161" mass="18489">MANFPVASLTDLPQDHLPVAVQLVLADSVNQALTPDQWLLLFRNADAFGAPINPYRIPPDAAGLWRVDNPRTFDYNDWIVGSENVNFTGDFVEVNNQVGQLYFHARLAEGIFFDLHDGNFVMDAEFDGPMFRLMRLTVRNHQPFLQLERTITFAHYWFEMA</sequence>
<dbReference type="EnsemblPlants" id="Bo01102s040.1">
    <property type="protein sequence ID" value="Bo01102s040.1"/>
    <property type="gene ID" value="Bo01102s040"/>
</dbReference>
<evidence type="ECO:0000313" key="2">
    <source>
        <dbReference type="Proteomes" id="UP000032141"/>
    </source>
</evidence>
<dbReference type="Proteomes" id="UP000032141">
    <property type="component" value="Unassembled WGS sequence"/>
</dbReference>
<dbReference type="OrthoDB" id="1020889at2759"/>
<reference evidence="1" key="1">
    <citation type="journal article" date="2014" name="Genome Biol.">
        <title>Transcriptome and methylome profiling reveals relics of genome dominance in the mesopolyploid Brassica oleracea.</title>
        <authorList>
            <person name="Parkin I.A."/>
            <person name="Koh C."/>
            <person name="Tang H."/>
            <person name="Robinson S.J."/>
            <person name="Kagale S."/>
            <person name="Clarke W.E."/>
            <person name="Town C.D."/>
            <person name="Nixon J."/>
            <person name="Krishnakumar V."/>
            <person name="Bidwell S.L."/>
            <person name="Denoeud F."/>
            <person name="Belcram H."/>
            <person name="Links M.G."/>
            <person name="Just J."/>
            <person name="Clarke C."/>
            <person name="Bender T."/>
            <person name="Huebert T."/>
            <person name="Mason A.S."/>
            <person name="Pires J.C."/>
            <person name="Barker G."/>
            <person name="Moore J."/>
            <person name="Walley P.G."/>
            <person name="Manoli S."/>
            <person name="Batley J."/>
            <person name="Edwards D."/>
            <person name="Nelson M.N."/>
            <person name="Wang X."/>
            <person name="Paterson A.H."/>
            <person name="King G."/>
            <person name="Bancroft I."/>
            <person name="Chalhoub B."/>
            <person name="Sharpe A.G."/>
        </authorList>
    </citation>
    <scope>NUCLEOTIDE SEQUENCE [LARGE SCALE GENOMIC DNA]</scope>
    <source>
        <strain evidence="1">cv. TO1000</strain>
    </source>
</reference>
<name>A0A0D2ZTM5_BRAOL</name>
<dbReference type="RefSeq" id="XP_013614684.1">
    <property type="nucleotide sequence ID" value="XM_013759230.1"/>
</dbReference>